<dbReference type="OrthoDB" id="7055074at2"/>
<evidence type="ECO:0000256" key="2">
    <source>
        <dbReference type="ARBA" id="ARBA00023002"/>
    </source>
</evidence>
<organism evidence="3 4">
    <name type="scientific">BD1-7 clade bacterium</name>
    <dbReference type="NCBI Taxonomy" id="2029982"/>
    <lineage>
        <taxon>Bacteria</taxon>
        <taxon>Pseudomonadati</taxon>
        <taxon>Pseudomonadota</taxon>
        <taxon>Gammaproteobacteria</taxon>
        <taxon>Cellvibrionales</taxon>
        <taxon>Spongiibacteraceae</taxon>
        <taxon>BD1-7 clade</taxon>
    </lineage>
</organism>
<dbReference type="PRINTS" id="PR00080">
    <property type="entry name" value="SDRFAMILY"/>
</dbReference>
<name>A0A5S9N7L8_9GAMM</name>
<dbReference type="Pfam" id="PF13561">
    <property type="entry name" value="adh_short_C2"/>
    <property type="match status" value="1"/>
</dbReference>
<dbReference type="PANTHER" id="PTHR43639:SF1">
    <property type="entry name" value="SHORT-CHAIN DEHYDROGENASE_REDUCTASE FAMILY PROTEIN"/>
    <property type="match status" value="1"/>
</dbReference>
<dbReference type="SUPFAM" id="SSF51735">
    <property type="entry name" value="NAD(P)-binding Rossmann-fold domains"/>
    <property type="match status" value="1"/>
</dbReference>
<dbReference type="PRINTS" id="PR00081">
    <property type="entry name" value="GDHRDH"/>
</dbReference>
<dbReference type="InterPro" id="IPR002347">
    <property type="entry name" value="SDR_fam"/>
</dbReference>
<evidence type="ECO:0000313" key="3">
    <source>
        <dbReference type="EMBL" id="CAA0085331.1"/>
    </source>
</evidence>
<evidence type="ECO:0000256" key="1">
    <source>
        <dbReference type="ARBA" id="ARBA00006484"/>
    </source>
</evidence>
<protein>
    <submittedName>
        <fullName evidence="3">3-oxoacyl-[acyl-carrier-protein] reductase</fullName>
        <ecNumber evidence="3">1.1.1.100</ecNumber>
    </submittedName>
</protein>
<sequence>MNKVAAVTGAGTGIGRATALRLAKDGFSVAVCYSKSREGADQTVSMITEIGGSAKAFQVSIENEESVCSLFRSLIENYGRIDVLINNAGIGHFGKLKDVTMEEFDYVFGVNTRGTFMMCREAAKVIETGGSIVNISTGATTSNMPGQCLYTASKLAMEGFTKVLAKELGKQQVKVNIVSPGMTDTPLLEGGDAESLKQYGAQVAALRRCGEPEDIASAISALVSSDCAWITGQNLHVDGGSVIL</sequence>
<evidence type="ECO:0000313" key="4">
    <source>
        <dbReference type="Proteomes" id="UP000441399"/>
    </source>
</evidence>
<dbReference type="InterPro" id="IPR036291">
    <property type="entry name" value="NAD(P)-bd_dom_sf"/>
</dbReference>
<keyword evidence="2 3" id="KW-0560">Oxidoreductase</keyword>
<proteinExistence type="inferred from homology"/>
<dbReference type="EMBL" id="CACSIO010000001">
    <property type="protein sequence ID" value="CAA0085331.1"/>
    <property type="molecule type" value="Genomic_DNA"/>
</dbReference>
<accession>A0A5S9N7L8</accession>
<comment type="similarity">
    <text evidence="1">Belongs to the short-chain dehydrogenases/reductases (SDR) family.</text>
</comment>
<dbReference type="Proteomes" id="UP000441399">
    <property type="component" value="Unassembled WGS sequence"/>
</dbReference>
<dbReference type="FunFam" id="3.40.50.720:FF:000084">
    <property type="entry name" value="Short-chain dehydrogenase reductase"/>
    <property type="match status" value="1"/>
</dbReference>
<dbReference type="GO" id="GO:0004316">
    <property type="term" value="F:3-oxoacyl-[acyl-carrier-protein] reductase (NADPH) activity"/>
    <property type="evidence" value="ECO:0007669"/>
    <property type="project" value="UniProtKB-EC"/>
</dbReference>
<gene>
    <name evidence="3" type="primary">fabG_2</name>
    <name evidence="3" type="ORF">OPDIPICF_00804</name>
</gene>
<keyword evidence="4" id="KW-1185">Reference proteome</keyword>
<dbReference type="AlphaFoldDB" id="A0A5S9N7L8"/>
<dbReference type="EC" id="1.1.1.100" evidence="3"/>
<dbReference type="PANTHER" id="PTHR43639">
    <property type="entry name" value="OXIDOREDUCTASE, SHORT-CHAIN DEHYDROGENASE/REDUCTASE FAMILY (AFU_ORTHOLOGUE AFUA_5G02870)"/>
    <property type="match status" value="1"/>
</dbReference>
<dbReference type="Gene3D" id="3.40.50.720">
    <property type="entry name" value="NAD(P)-binding Rossmann-like Domain"/>
    <property type="match status" value="1"/>
</dbReference>
<reference evidence="3 4" key="1">
    <citation type="submission" date="2019-11" db="EMBL/GenBank/DDBJ databases">
        <authorList>
            <person name="Holert J."/>
        </authorList>
    </citation>
    <scope>NUCLEOTIDE SEQUENCE [LARGE SCALE GENOMIC DNA]</scope>
    <source>
        <strain evidence="3">SB11_3</strain>
    </source>
</reference>